<gene>
    <name evidence="1" type="ORF">ENSA7_73440</name>
</gene>
<dbReference type="EMBL" id="PVNL01000136">
    <property type="protein sequence ID" value="PRP95710.1"/>
    <property type="molecule type" value="Genomic_DNA"/>
</dbReference>
<protein>
    <submittedName>
        <fullName evidence="1">Uncharacterized protein</fullName>
    </submittedName>
</protein>
<organism evidence="1 2">
    <name type="scientific">Enhygromyxa salina</name>
    <dbReference type="NCBI Taxonomy" id="215803"/>
    <lineage>
        <taxon>Bacteria</taxon>
        <taxon>Pseudomonadati</taxon>
        <taxon>Myxococcota</taxon>
        <taxon>Polyangia</taxon>
        <taxon>Nannocystales</taxon>
        <taxon>Nannocystaceae</taxon>
        <taxon>Enhygromyxa</taxon>
    </lineage>
</organism>
<comment type="caution">
    <text evidence="1">The sequence shown here is derived from an EMBL/GenBank/DDBJ whole genome shotgun (WGS) entry which is preliminary data.</text>
</comment>
<name>A0A2S9XSJ1_9BACT</name>
<sequence length="128" mass="14027">MIMTVPATQSELRAFLESVTHPITGTKGGAAREMATPVILMTRSREGRPADAADPVVDERKVSLNHSYAVVGAYLDAENPGSEWISLRNPLGSRHLFEFSLKDLLIGDPQQPEVHLFRSFVVGRLASK</sequence>
<dbReference type="Proteomes" id="UP000238823">
    <property type="component" value="Unassembled WGS sequence"/>
</dbReference>
<proteinExistence type="predicted"/>
<evidence type="ECO:0000313" key="1">
    <source>
        <dbReference type="EMBL" id="PRP95710.1"/>
    </source>
</evidence>
<dbReference type="AlphaFoldDB" id="A0A2S9XSJ1"/>
<reference evidence="1 2" key="1">
    <citation type="submission" date="2018-03" db="EMBL/GenBank/DDBJ databases">
        <title>Draft Genome Sequences of the Obligatory Marine Myxobacteria Enhygromyxa salina SWB007.</title>
        <authorList>
            <person name="Poehlein A."/>
            <person name="Moghaddam J.A."/>
            <person name="Harms H."/>
            <person name="Alanjari M."/>
            <person name="Koenig G.M."/>
            <person name="Daniel R."/>
            <person name="Schaeberle T.F."/>
        </authorList>
    </citation>
    <scope>NUCLEOTIDE SEQUENCE [LARGE SCALE GENOMIC DNA]</scope>
    <source>
        <strain evidence="1 2">SWB007</strain>
    </source>
</reference>
<evidence type="ECO:0000313" key="2">
    <source>
        <dbReference type="Proteomes" id="UP000238823"/>
    </source>
</evidence>
<accession>A0A2S9XSJ1</accession>